<dbReference type="InterPro" id="IPR032623">
    <property type="entry name" value="FecR_N"/>
</dbReference>
<dbReference type="PANTHER" id="PTHR30273">
    <property type="entry name" value="PERIPLASMIC SIGNAL SENSOR AND SIGMA FACTOR ACTIVATOR FECR-RELATED"/>
    <property type="match status" value="1"/>
</dbReference>
<dbReference type="OrthoDB" id="1100567at2"/>
<accession>A0A4Q7NGT6</accession>
<keyword evidence="4" id="KW-1185">Reference proteome</keyword>
<dbReference type="PANTHER" id="PTHR30273:SF2">
    <property type="entry name" value="PROTEIN FECR"/>
    <property type="match status" value="1"/>
</dbReference>
<evidence type="ECO:0000259" key="2">
    <source>
        <dbReference type="Pfam" id="PF16220"/>
    </source>
</evidence>
<dbReference type="AlphaFoldDB" id="A0A4Q7NGT6"/>
<dbReference type="PIRSF" id="PIRSF018266">
    <property type="entry name" value="FecR"/>
    <property type="match status" value="1"/>
</dbReference>
<organism evidence="3 4">
    <name type="scientific">Pigmentiphaga kullae</name>
    <dbReference type="NCBI Taxonomy" id="151784"/>
    <lineage>
        <taxon>Bacteria</taxon>
        <taxon>Pseudomonadati</taxon>
        <taxon>Pseudomonadota</taxon>
        <taxon>Betaproteobacteria</taxon>
        <taxon>Burkholderiales</taxon>
        <taxon>Alcaligenaceae</taxon>
        <taxon>Pigmentiphaga</taxon>
    </lineage>
</organism>
<dbReference type="Proteomes" id="UP000292445">
    <property type="component" value="Unassembled WGS sequence"/>
</dbReference>
<dbReference type="GO" id="GO:0016989">
    <property type="term" value="F:sigma factor antagonist activity"/>
    <property type="evidence" value="ECO:0007669"/>
    <property type="project" value="TreeGrafter"/>
</dbReference>
<protein>
    <submittedName>
        <fullName evidence="3">FecR family protein</fullName>
    </submittedName>
</protein>
<reference evidence="3 4" key="1">
    <citation type="submission" date="2019-02" db="EMBL/GenBank/DDBJ databases">
        <title>Genomic Encyclopedia of Type Strains, Phase IV (KMG-IV): sequencing the most valuable type-strain genomes for metagenomic binning, comparative biology and taxonomic classification.</title>
        <authorList>
            <person name="Goeker M."/>
        </authorList>
    </citation>
    <scope>NUCLEOTIDE SEQUENCE [LARGE SCALE GENOMIC DNA]</scope>
    <source>
        <strain evidence="3 4">K24</strain>
    </source>
</reference>
<dbReference type="InterPro" id="IPR006860">
    <property type="entry name" value="FecR"/>
</dbReference>
<feature type="domain" description="FecR protein" evidence="1">
    <location>
        <begin position="123"/>
        <end position="222"/>
    </location>
</feature>
<proteinExistence type="predicted"/>
<evidence type="ECO:0000313" key="4">
    <source>
        <dbReference type="Proteomes" id="UP000292445"/>
    </source>
</evidence>
<evidence type="ECO:0000313" key="3">
    <source>
        <dbReference type="EMBL" id="RZS84145.1"/>
    </source>
</evidence>
<dbReference type="EMBL" id="SGXC01000001">
    <property type="protein sequence ID" value="RZS84145.1"/>
    <property type="molecule type" value="Genomic_DNA"/>
</dbReference>
<evidence type="ECO:0000259" key="1">
    <source>
        <dbReference type="Pfam" id="PF04773"/>
    </source>
</evidence>
<gene>
    <name evidence="3" type="ORF">EV675_0147</name>
</gene>
<dbReference type="Pfam" id="PF16220">
    <property type="entry name" value="DUF4880"/>
    <property type="match status" value="1"/>
</dbReference>
<comment type="caution">
    <text evidence="3">The sequence shown here is derived from an EMBL/GenBank/DDBJ whole genome shotgun (WGS) entry which is preliminary data.</text>
</comment>
<dbReference type="Pfam" id="PF04773">
    <property type="entry name" value="FecR"/>
    <property type="match status" value="1"/>
</dbReference>
<dbReference type="RefSeq" id="WP_130355537.1">
    <property type="nucleotide sequence ID" value="NZ_SGXC01000001.1"/>
</dbReference>
<sequence length="338" mass="36569">MSAAHASPAPESSGVPESAVQRALEWQVTFWSGEVTPRERAAFDRWLAQDTDHARAWSQVQRTGQRVRSLTGPVEGEALRAADDARRAATRRTLLRTAGLFATAGVAAYAARNTAPMQSMLAEHRTSRGERRDLLLPDGTRLVLNTDSAIDLRFTAQARDVLLRTGEVFIATAPDPLGSGGLASRPFTVHTRHGAVRAIGTRFTVRLSDGRSMASVDEGAVRIQPLLAAAGPVRLEAGQRAWFSASTVDSPGASLPGDSAWTRGRLVAERMRLRDFLAELGRYRSGLLRCDPAVQDLVVSGVYPLDDTDLALSTLAHALPVRIDSVTRYWVTVRARAG</sequence>
<name>A0A4Q7NGT6_9BURK</name>
<dbReference type="InterPro" id="IPR012373">
    <property type="entry name" value="Ferrdict_sens_TM"/>
</dbReference>
<feature type="domain" description="FecR N-terminal" evidence="2">
    <location>
        <begin position="21"/>
        <end position="62"/>
    </location>
</feature>
<dbReference type="Gene3D" id="2.60.120.1440">
    <property type="match status" value="1"/>
</dbReference>